<dbReference type="CDD" id="cd01185">
    <property type="entry name" value="INTN1_C_like"/>
    <property type="match status" value="1"/>
</dbReference>
<dbReference type="PANTHER" id="PTHR30349:SF64">
    <property type="entry name" value="PROPHAGE INTEGRASE INTD-RELATED"/>
    <property type="match status" value="1"/>
</dbReference>
<dbReference type="PANTHER" id="PTHR30349">
    <property type="entry name" value="PHAGE INTEGRASE-RELATED"/>
    <property type="match status" value="1"/>
</dbReference>
<evidence type="ECO:0000256" key="2">
    <source>
        <dbReference type="ARBA" id="ARBA00023125"/>
    </source>
</evidence>
<dbReference type="Pfam" id="PF17293">
    <property type="entry name" value="Arm-DNA-bind_5"/>
    <property type="match status" value="1"/>
</dbReference>
<dbReference type="EMBL" id="PYAS01000011">
    <property type="protein sequence ID" value="PSL25718.1"/>
    <property type="molecule type" value="Genomic_DNA"/>
</dbReference>
<keyword evidence="6" id="KW-1185">Reference proteome</keyword>
<dbReference type="PROSITE" id="PS51898">
    <property type="entry name" value="TYR_RECOMBINASE"/>
    <property type="match status" value="1"/>
</dbReference>
<organism evidence="5 6">
    <name type="scientific">Dyadobacter jiangsuensis</name>
    <dbReference type="NCBI Taxonomy" id="1591085"/>
    <lineage>
        <taxon>Bacteria</taxon>
        <taxon>Pseudomonadati</taxon>
        <taxon>Bacteroidota</taxon>
        <taxon>Cytophagia</taxon>
        <taxon>Cytophagales</taxon>
        <taxon>Spirosomataceae</taxon>
        <taxon>Dyadobacter</taxon>
    </lineage>
</organism>
<dbReference type="GO" id="GO:0006310">
    <property type="term" value="P:DNA recombination"/>
    <property type="evidence" value="ECO:0007669"/>
    <property type="project" value="UniProtKB-KW"/>
</dbReference>
<dbReference type="InterPro" id="IPR050090">
    <property type="entry name" value="Tyrosine_recombinase_XerCD"/>
</dbReference>
<evidence type="ECO:0000256" key="1">
    <source>
        <dbReference type="ARBA" id="ARBA00008857"/>
    </source>
</evidence>
<dbReference type="Gene3D" id="1.10.150.130">
    <property type="match status" value="1"/>
</dbReference>
<evidence type="ECO:0000259" key="4">
    <source>
        <dbReference type="PROSITE" id="PS51898"/>
    </source>
</evidence>
<keyword evidence="2" id="KW-0238">DNA-binding</keyword>
<dbReference type="InterPro" id="IPR025269">
    <property type="entry name" value="SAM-like_dom"/>
</dbReference>
<dbReference type="GO" id="GO:0015074">
    <property type="term" value="P:DNA integration"/>
    <property type="evidence" value="ECO:0007669"/>
    <property type="project" value="InterPro"/>
</dbReference>
<dbReference type="SUPFAM" id="SSF56349">
    <property type="entry name" value="DNA breaking-rejoining enzymes"/>
    <property type="match status" value="1"/>
</dbReference>
<dbReference type="RefSeq" id="WP_106597615.1">
    <property type="nucleotide sequence ID" value="NZ_PYAS01000011.1"/>
</dbReference>
<sequence>MIVAKLAKIQKIPIPQLTYDSKAAGRVSVLFWQHTSKSTVIYCRLTCNGKRYDRSTGLKCSKGEFDTQTQRFTNNHAFNTILNDIVARVHSAQADFRLAGRSIKLEELWMLANGISPKKQQSNLLHCIDRFHKQRTEEYELGRTSLATFKKMATWNKLINLFSAESYGKDGEIQNVKPADAHRFLLWLQKRFNHSNNYACMVVEHFKRMLNFAVENEWIVRNPFMNYRRKFDKLQTERLTEAEVDKLRTAAIFAPAVDHIRTAFIFQCYTGLPYAELVRVSESNIIADEKTGAEYLKIDRSKTGTESIIPLTMEARKIINSFADHPVRKEKGLLIPMISNQKYNVHLKQLAGLVGLNKTLTSHVARRTAATLFLTKGAPLESVSAMLGHTNTKTTQRHYSVTRPERVIRDIQAITPLSMAQ</sequence>
<dbReference type="Proteomes" id="UP000241964">
    <property type="component" value="Unassembled WGS sequence"/>
</dbReference>
<dbReference type="GO" id="GO:0003677">
    <property type="term" value="F:DNA binding"/>
    <property type="evidence" value="ECO:0007669"/>
    <property type="project" value="UniProtKB-KW"/>
</dbReference>
<feature type="domain" description="Tyr recombinase" evidence="4">
    <location>
        <begin position="234"/>
        <end position="412"/>
    </location>
</feature>
<dbReference type="Pfam" id="PF00589">
    <property type="entry name" value="Phage_integrase"/>
    <property type="match status" value="1"/>
</dbReference>
<protein>
    <submittedName>
        <fullName evidence="5">Site-specific recombinase XerD</fullName>
    </submittedName>
</protein>
<dbReference type="InterPro" id="IPR010998">
    <property type="entry name" value="Integrase_recombinase_N"/>
</dbReference>
<comment type="caution">
    <text evidence="5">The sequence shown here is derived from an EMBL/GenBank/DDBJ whole genome shotgun (WGS) entry which is preliminary data.</text>
</comment>
<reference evidence="5 6" key="1">
    <citation type="submission" date="2018-03" db="EMBL/GenBank/DDBJ databases">
        <title>Genomic Encyclopedia of Archaeal and Bacterial Type Strains, Phase II (KMG-II): from individual species to whole genera.</title>
        <authorList>
            <person name="Goeker M."/>
        </authorList>
    </citation>
    <scope>NUCLEOTIDE SEQUENCE [LARGE SCALE GENOMIC DNA]</scope>
    <source>
        <strain evidence="5 6">DSM 29057</strain>
    </source>
</reference>
<dbReference type="InterPro" id="IPR035386">
    <property type="entry name" value="Arm-DNA-bind_5"/>
</dbReference>
<evidence type="ECO:0000313" key="6">
    <source>
        <dbReference type="Proteomes" id="UP000241964"/>
    </source>
</evidence>
<dbReference type="Pfam" id="PF13102">
    <property type="entry name" value="Phage_int_SAM_5"/>
    <property type="match status" value="1"/>
</dbReference>
<dbReference type="InterPro" id="IPR013762">
    <property type="entry name" value="Integrase-like_cat_sf"/>
</dbReference>
<name>A0A2P8FVG9_9BACT</name>
<accession>A0A2P8FVG9</accession>
<comment type="similarity">
    <text evidence="1">Belongs to the 'phage' integrase family.</text>
</comment>
<dbReference type="InterPro" id="IPR011010">
    <property type="entry name" value="DNA_brk_join_enz"/>
</dbReference>
<keyword evidence="3" id="KW-0233">DNA recombination</keyword>
<proteinExistence type="inferred from homology"/>
<evidence type="ECO:0000313" key="5">
    <source>
        <dbReference type="EMBL" id="PSL25718.1"/>
    </source>
</evidence>
<dbReference type="Gene3D" id="1.10.443.10">
    <property type="entry name" value="Intergrase catalytic core"/>
    <property type="match status" value="1"/>
</dbReference>
<dbReference type="OrthoDB" id="1098628at2"/>
<dbReference type="AlphaFoldDB" id="A0A2P8FVG9"/>
<evidence type="ECO:0000256" key="3">
    <source>
        <dbReference type="ARBA" id="ARBA00023172"/>
    </source>
</evidence>
<gene>
    <name evidence="5" type="ORF">CLV60_111169</name>
</gene>
<dbReference type="InterPro" id="IPR002104">
    <property type="entry name" value="Integrase_catalytic"/>
</dbReference>